<evidence type="ECO:0000313" key="3">
    <source>
        <dbReference type="Proteomes" id="UP000010880"/>
    </source>
</evidence>
<evidence type="ECO:0000313" key="2">
    <source>
        <dbReference type="EMBL" id="AGB41474.1"/>
    </source>
</evidence>
<dbReference type="HOGENOM" id="CLU_1426175_0_0_9"/>
<accession>L0KAS7</accession>
<keyword evidence="1" id="KW-1133">Transmembrane helix</keyword>
<evidence type="ECO:0008006" key="4">
    <source>
        <dbReference type="Google" id="ProtNLM"/>
    </source>
</evidence>
<keyword evidence="1" id="KW-0472">Membrane</keyword>
<dbReference type="Proteomes" id="UP000010880">
    <property type="component" value="Chromosome"/>
</dbReference>
<dbReference type="EMBL" id="CP003359">
    <property type="protein sequence ID" value="AGB41474.1"/>
    <property type="molecule type" value="Genomic_DNA"/>
</dbReference>
<sequence>MHSILNKNEEIMWSEKPQFTIKNLNIFYILINIFMIIVGIIIFILGGLVIYFFTIRGEMWIIIKLITFFGGGYFLCVGFYFSLGRLIYRIIKKRNTQYIVTDKRIIIIIKGLRNEIIQVANISDIKIASKNIASNGIGSIKLGNELSFMESSRIIFGIDFLVPINNEFLFLKDIKNAKEIVDFIKEFNDS</sequence>
<keyword evidence="1" id="KW-0812">Transmembrane</keyword>
<name>L0KAS7_HALHC</name>
<evidence type="ECO:0000256" key="1">
    <source>
        <dbReference type="SAM" id="Phobius"/>
    </source>
</evidence>
<dbReference type="KEGG" id="hhl:Halha_1534"/>
<proteinExistence type="predicted"/>
<dbReference type="AlphaFoldDB" id="L0KAS7"/>
<keyword evidence="3" id="KW-1185">Reference proteome</keyword>
<dbReference type="RefSeq" id="WP_015327192.1">
    <property type="nucleotide sequence ID" value="NC_019978.1"/>
</dbReference>
<protein>
    <recommendedName>
        <fullName evidence="4">DUF304 domain-containing protein</fullName>
    </recommendedName>
</protein>
<dbReference type="STRING" id="748449.Halha_1534"/>
<feature type="transmembrane region" description="Helical" evidence="1">
    <location>
        <begin position="26"/>
        <end position="53"/>
    </location>
</feature>
<gene>
    <name evidence="2" type="ordered locus">Halha_1534</name>
</gene>
<feature type="transmembrane region" description="Helical" evidence="1">
    <location>
        <begin position="59"/>
        <end position="83"/>
    </location>
</feature>
<reference evidence="3" key="1">
    <citation type="submission" date="2012-02" db="EMBL/GenBank/DDBJ databases">
        <title>The complete genome of Halobacteroides halobius DSM 5150.</title>
        <authorList>
            <person name="Lucas S."/>
            <person name="Copeland A."/>
            <person name="Lapidus A."/>
            <person name="Glavina del Rio T."/>
            <person name="Dalin E."/>
            <person name="Tice H."/>
            <person name="Bruce D."/>
            <person name="Goodwin L."/>
            <person name="Pitluck S."/>
            <person name="Peters L."/>
            <person name="Mikhailova N."/>
            <person name="Gu W."/>
            <person name="Kyrpides N."/>
            <person name="Mavromatis K."/>
            <person name="Ivanova N."/>
            <person name="Brettin T."/>
            <person name="Detter J.C."/>
            <person name="Han C."/>
            <person name="Larimer F."/>
            <person name="Land M."/>
            <person name="Hauser L."/>
            <person name="Markowitz V."/>
            <person name="Cheng J.-F."/>
            <person name="Hugenholtz P."/>
            <person name="Woyke T."/>
            <person name="Wu D."/>
            <person name="Tindall B."/>
            <person name="Pomrenke H."/>
            <person name="Brambilla E."/>
            <person name="Klenk H.-P."/>
            <person name="Eisen J.A."/>
        </authorList>
    </citation>
    <scope>NUCLEOTIDE SEQUENCE [LARGE SCALE GENOMIC DNA]</scope>
    <source>
        <strain evidence="3">ATCC 35273 / DSM 5150 / MD-1</strain>
    </source>
</reference>
<organism evidence="2 3">
    <name type="scientific">Halobacteroides halobius (strain ATCC 35273 / DSM 5150 / MD-1)</name>
    <dbReference type="NCBI Taxonomy" id="748449"/>
    <lineage>
        <taxon>Bacteria</taxon>
        <taxon>Bacillati</taxon>
        <taxon>Bacillota</taxon>
        <taxon>Clostridia</taxon>
        <taxon>Halanaerobiales</taxon>
        <taxon>Halobacteroidaceae</taxon>
        <taxon>Halobacteroides</taxon>
    </lineage>
</organism>